<keyword evidence="1 2" id="KW-0129">CBS domain</keyword>
<feature type="domain" description="CBS" evidence="3">
    <location>
        <begin position="7"/>
        <end position="63"/>
    </location>
</feature>
<gene>
    <name evidence="5" type="ORF">O3H35_16640</name>
    <name evidence="4" type="ORF">O3H54_11870</name>
</gene>
<evidence type="ECO:0000256" key="2">
    <source>
        <dbReference type="PROSITE-ProRule" id="PRU00703"/>
    </source>
</evidence>
<dbReference type="InterPro" id="IPR000644">
    <property type="entry name" value="CBS_dom"/>
</dbReference>
<dbReference type="Proteomes" id="UP001074446">
    <property type="component" value="Unassembled WGS sequence"/>
</dbReference>
<dbReference type="PANTHER" id="PTHR43080:SF2">
    <property type="entry name" value="CBS DOMAIN-CONTAINING PROTEIN"/>
    <property type="match status" value="1"/>
</dbReference>
<dbReference type="EMBL" id="JAPVES010000030">
    <property type="protein sequence ID" value="MCZ3374279.1"/>
    <property type="molecule type" value="Genomic_DNA"/>
</dbReference>
<evidence type="ECO:0000313" key="5">
    <source>
        <dbReference type="EMBL" id="MCZ3374279.1"/>
    </source>
</evidence>
<name>A0A9E5DM21_9EURY</name>
<evidence type="ECO:0000313" key="6">
    <source>
        <dbReference type="Proteomes" id="UP001068021"/>
    </source>
</evidence>
<reference evidence="5" key="1">
    <citation type="submission" date="2022-12" db="EMBL/GenBank/DDBJ databases">
        <title>Reclassification of two methanogenic archaea species isolated from the Kolyma lowland permafrost.</title>
        <authorList>
            <person name="Trubitsyn V.E."/>
            <person name="Rivkina E.M."/>
            <person name="Shcherbakova V.A."/>
        </authorList>
    </citation>
    <scope>NUCLEOTIDE SEQUENCE</scope>
    <source>
        <strain evidence="4">M2</strain>
        <strain evidence="5">MK4</strain>
    </source>
</reference>
<dbReference type="InterPro" id="IPR051257">
    <property type="entry name" value="Diverse_CBS-Domain"/>
</dbReference>
<dbReference type="AlphaFoldDB" id="A0A9E5DM21"/>
<protein>
    <submittedName>
        <fullName evidence="5">CBS domain-containing protein</fullName>
    </submittedName>
</protein>
<dbReference type="PROSITE" id="PS51371">
    <property type="entry name" value="CBS"/>
    <property type="match status" value="2"/>
</dbReference>
<dbReference type="RefSeq" id="WP_048081001.1">
    <property type="nucleotide sequence ID" value="NZ_JAPVER010000020.1"/>
</dbReference>
<comment type="caution">
    <text evidence="5">The sequence shown here is derived from an EMBL/GenBank/DDBJ whole genome shotgun (WGS) entry which is preliminary data.</text>
</comment>
<organism evidence="5">
    <name type="scientific">Methanobacterium veterum</name>
    <dbReference type="NCBI Taxonomy" id="408577"/>
    <lineage>
        <taxon>Archaea</taxon>
        <taxon>Methanobacteriati</taxon>
        <taxon>Methanobacteriota</taxon>
        <taxon>Methanomada group</taxon>
        <taxon>Methanobacteria</taxon>
        <taxon>Methanobacteriales</taxon>
        <taxon>Methanobacteriaceae</taxon>
        <taxon>Methanobacterium</taxon>
    </lineage>
</organism>
<evidence type="ECO:0000256" key="1">
    <source>
        <dbReference type="ARBA" id="ARBA00023122"/>
    </source>
</evidence>
<dbReference type="PANTHER" id="PTHR43080">
    <property type="entry name" value="CBS DOMAIN-CONTAINING PROTEIN CBSX3, MITOCHONDRIAL"/>
    <property type="match status" value="1"/>
</dbReference>
<dbReference type="Gene3D" id="3.10.580.10">
    <property type="entry name" value="CBS-domain"/>
    <property type="match status" value="1"/>
</dbReference>
<keyword evidence="6" id="KW-1185">Reference proteome</keyword>
<dbReference type="SUPFAM" id="SSF54631">
    <property type="entry name" value="CBS-domain pair"/>
    <property type="match status" value="1"/>
</dbReference>
<evidence type="ECO:0000313" key="4">
    <source>
        <dbReference type="EMBL" id="MCZ3366577.1"/>
    </source>
</evidence>
<dbReference type="EMBL" id="JAPVER010000020">
    <property type="protein sequence ID" value="MCZ3366577.1"/>
    <property type="molecule type" value="Genomic_DNA"/>
</dbReference>
<sequence length="126" mass="14058">MDVREIMVEGVETIDEDENLEVALKKSTEEGEGGSLIVEHDGEVVGIITTWDVLEEIGNDHNLKDIKVHDAMETHLVTIHTDDKIEHAAKEMVDHGIWRLPVEEAGQIVGIVSATDILVNRIRNIM</sequence>
<dbReference type="Pfam" id="PF00571">
    <property type="entry name" value="CBS"/>
    <property type="match status" value="2"/>
</dbReference>
<dbReference type="SMART" id="SM00116">
    <property type="entry name" value="CBS"/>
    <property type="match status" value="2"/>
</dbReference>
<evidence type="ECO:0000259" key="3">
    <source>
        <dbReference type="PROSITE" id="PS51371"/>
    </source>
</evidence>
<dbReference type="InterPro" id="IPR046342">
    <property type="entry name" value="CBS_dom_sf"/>
</dbReference>
<accession>A0A9E5DM21</accession>
<feature type="domain" description="CBS" evidence="3">
    <location>
        <begin position="72"/>
        <end position="126"/>
    </location>
</feature>
<proteinExistence type="predicted"/>
<dbReference type="Proteomes" id="UP001068021">
    <property type="component" value="Unassembled WGS sequence"/>
</dbReference>